<dbReference type="SUPFAM" id="SSF50630">
    <property type="entry name" value="Acid proteases"/>
    <property type="match status" value="1"/>
</dbReference>
<dbReference type="AlphaFoldDB" id="A0A6A4HNI2"/>
<reference evidence="1" key="1">
    <citation type="journal article" date="2019" name="Environ. Microbiol.">
        <title>Fungal ecological strategies reflected in gene transcription - a case study of two litter decomposers.</title>
        <authorList>
            <person name="Barbi F."/>
            <person name="Kohler A."/>
            <person name="Barry K."/>
            <person name="Baskaran P."/>
            <person name="Daum C."/>
            <person name="Fauchery L."/>
            <person name="Ihrmark K."/>
            <person name="Kuo A."/>
            <person name="LaButti K."/>
            <person name="Lipzen A."/>
            <person name="Morin E."/>
            <person name="Grigoriev I.V."/>
            <person name="Henrissat B."/>
            <person name="Lindahl B."/>
            <person name="Martin F."/>
        </authorList>
    </citation>
    <scope>NUCLEOTIDE SEQUENCE</scope>
    <source>
        <strain evidence="1">JB14</strain>
    </source>
</reference>
<gene>
    <name evidence="1" type="ORF">BT96DRAFT_821813</name>
</gene>
<dbReference type="CDD" id="cd00303">
    <property type="entry name" value="retropepsin_like"/>
    <property type="match status" value="1"/>
</dbReference>
<name>A0A6A4HNI2_9AGAR</name>
<evidence type="ECO:0008006" key="3">
    <source>
        <dbReference type="Google" id="ProtNLM"/>
    </source>
</evidence>
<protein>
    <recommendedName>
        <fullName evidence="3">Retrotransposon gag domain-containing protein</fullName>
    </recommendedName>
</protein>
<proteinExistence type="predicted"/>
<organism evidence="1 2">
    <name type="scientific">Gymnopus androsaceus JB14</name>
    <dbReference type="NCBI Taxonomy" id="1447944"/>
    <lineage>
        <taxon>Eukaryota</taxon>
        <taxon>Fungi</taxon>
        <taxon>Dikarya</taxon>
        <taxon>Basidiomycota</taxon>
        <taxon>Agaricomycotina</taxon>
        <taxon>Agaricomycetes</taxon>
        <taxon>Agaricomycetidae</taxon>
        <taxon>Agaricales</taxon>
        <taxon>Marasmiineae</taxon>
        <taxon>Omphalotaceae</taxon>
        <taxon>Gymnopus</taxon>
    </lineage>
</organism>
<dbReference type="EMBL" id="ML769481">
    <property type="protein sequence ID" value="KAE9398577.1"/>
    <property type="molecule type" value="Genomic_DNA"/>
</dbReference>
<keyword evidence="2" id="KW-1185">Reference proteome</keyword>
<dbReference type="OrthoDB" id="5596707at2759"/>
<dbReference type="InterPro" id="IPR021109">
    <property type="entry name" value="Peptidase_aspartic_dom_sf"/>
</dbReference>
<evidence type="ECO:0000313" key="1">
    <source>
        <dbReference type="EMBL" id="KAE9398577.1"/>
    </source>
</evidence>
<evidence type="ECO:0000313" key="2">
    <source>
        <dbReference type="Proteomes" id="UP000799118"/>
    </source>
</evidence>
<feature type="non-terminal residue" evidence="1">
    <location>
        <position position="330"/>
    </location>
</feature>
<dbReference type="Gene3D" id="2.40.70.10">
    <property type="entry name" value="Acid Proteases"/>
    <property type="match status" value="1"/>
</dbReference>
<sequence length="330" mass="36751">MANIQPLPARNERSAPKWDSKFKEQLPTFFEEFETVAAAAGIANSDADMKKGILCYADPEMMRFWRTLPTFKDITKTWTEFKKEVLSHYPGAEEVAEATTEDLKKVVNEFAKTGISNSKELGTYHRKFSIVADSLQEHSILSGVQVASFYVQAFPDSIRIRLDTRLQVSFPKKTKGQAYSLTELREAIDFLLSDAIYVGRESTSIRGVTATIGERPVHCITDWGCSIIAMSVATCNALGVMFNPTRCIPLQSANGKTDWTLGIAKDVPFRFGEVTAILQVHIVDSPAYDVLLGRPFEVLTQARTQSFLSGDQHIMITNPNTEKIVTIPTV</sequence>
<accession>A0A6A4HNI2</accession>
<dbReference type="Proteomes" id="UP000799118">
    <property type="component" value="Unassembled WGS sequence"/>
</dbReference>